<evidence type="ECO:0000256" key="3">
    <source>
        <dbReference type="ARBA" id="ARBA00022833"/>
    </source>
</evidence>
<evidence type="ECO:0000259" key="4">
    <source>
        <dbReference type="Pfam" id="PF14768"/>
    </source>
</evidence>
<accession>A0A1V9ZJ66</accession>
<reference evidence="5 6" key="1">
    <citation type="journal article" date="2014" name="Genome Biol. Evol.">
        <title>The secreted proteins of Achlya hypogyna and Thraustotheca clavata identify the ancestral oomycete secretome and reveal gene acquisitions by horizontal gene transfer.</title>
        <authorList>
            <person name="Misner I."/>
            <person name="Blouin N."/>
            <person name="Leonard G."/>
            <person name="Richards T.A."/>
            <person name="Lane C.E."/>
        </authorList>
    </citation>
    <scope>NUCLEOTIDE SEQUENCE [LARGE SCALE GENOMIC DNA]</scope>
    <source>
        <strain evidence="5 6">ATCC 48635</strain>
    </source>
</reference>
<dbReference type="Proteomes" id="UP000243579">
    <property type="component" value="Unassembled WGS sequence"/>
</dbReference>
<evidence type="ECO:0000256" key="2">
    <source>
        <dbReference type="ARBA" id="ARBA00022771"/>
    </source>
</evidence>
<protein>
    <recommendedName>
        <fullName evidence="4">RPA-interacting protein C-terminal domain-containing protein</fullName>
    </recommendedName>
</protein>
<gene>
    <name evidence="5" type="ORF">ACHHYP_09272</name>
</gene>
<evidence type="ECO:0000256" key="1">
    <source>
        <dbReference type="ARBA" id="ARBA00022723"/>
    </source>
</evidence>
<keyword evidence="1" id="KW-0479">Metal-binding</keyword>
<dbReference type="InterPro" id="IPR028159">
    <property type="entry name" value="RPA_interact_C_dom"/>
</dbReference>
<feature type="domain" description="RPA-interacting protein C-terminal" evidence="4">
    <location>
        <begin position="132"/>
        <end position="227"/>
    </location>
</feature>
<sequence length="233" mass="26044">MAGVVRGKERWATGHAPFMSPVGLKDRIKKRCMEHVKKHRKRILDNLRSFSDVSAEVLDVSESYAMDEMLVRGELSHDDYLDILTSLEDALRDEVYLEELAQAEALLADEEAWIEDFDALDLCSGSQAAFVLCPLCKKSGLEEVVEWSHDNVETRTVVCRCGLALIFVADPETSALTECQAAISRAFEAHRCLCHEDPSFQLETDDAAMSDAGDVRRSLYLDCSPCGLRLQVL</sequence>
<organism evidence="5 6">
    <name type="scientific">Achlya hypogyna</name>
    <name type="common">Oomycete</name>
    <name type="synonym">Protoachlya hypogyna</name>
    <dbReference type="NCBI Taxonomy" id="1202772"/>
    <lineage>
        <taxon>Eukaryota</taxon>
        <taxon>Sar</taxon>
        <taxon>Stramenopiles</taxon>
        <taxon>Oomycota</taxon>
        <taxon>Saprolegniomycetes</taxon>
        <taxon>Saprolegniales</taxon>
        <taxon>Achlyaceae</taxon>
        <taxon>Achlya</taxon>
    </lineage>
</organism>
<keyword evidence="2" id="KW-0863">Zinc-finger</keyword>
<dbReference type="GO" id="GO:0006606">
    <property type="term" value="P:protein import into nucleus"/>
    <property type="evidence" value="ECO:0007669"/>
    <property type="project" value="TreeGrafter"/>
</dbReference>
<dbReference type="Pfam" id="PF14768">
    <property type="entry name" value="RPA_interact_C"/>
    <property type="match status" value="1"/>
</dbReference>
<dbReference type="PANTHER" id="PTHR31742">
    <property type="entry name" value="RPA-INTERACTING PROTEIN RPAIN"/>
    <property type="match status" value="1"/>
</dbReference>
<dbReference type="OrthoDB" id="435311at2759"/>
<dbReference type="PANTHER" id="PTHR31742:SF1">
    <property type="entry name" value="RPA-INTERACTING PROTEIN"/>
    <property type="match status" value="1"/>
</dbReference>
<comment type="caution">
    <text evidence="5">The sequence shown here is derived from an EMBL/GenBank/DDBJ whole genome shotgun (WGS) entry which is preliminary data.</text>
</comment>
<evidence type="ECO:0000313" key="5">
    <source>
        <dbReference type="EMBL" id="OQR98017.1"/>
    </source>
</evidence>
<evidence type="ECO:0000313" key="6">
    <source>
        <dbReference type="Proteomes" id="UP000243579"/>
    </source>
</evidence>
<keyword evidence="6" id="KW-1185">Reference proteome</keyword>
<dbReference type="AlphaFoldDB" id="A0A1V9ZJ66"/>
<name>A0A1V9ZJ66_ACHHY</name>
<keyword evidence="3" id="KW-0862">Zinc</keyword>
<dbReference type="InterPro" id="IPR028156">
    <property type="entry name" value="RIP"/>
</dbReference>
<dbReference type="GO" id="GO:0008270">
    <property type="term" value="F:zinc ion binding"/>
    <property type="evidence" value="ECO:0007669"/>
    <property type="project" value="UniProtKB-KW"/>
</dbReference>
<dbReference type="GO" id="GO:0005634">
    <property type="term" value="C:nucleus"/>
    <property type="evidence" value="ECO:0007669"/>
    <property type="project" value="TreeGrafter"/>
</dbReference>
<proteinExistence type="predicted"/>
<dbReference type="STRING" id="1202772.A0A1V9ZJ66"/>
<dbReference type="EMBL" id="JNBR01000091">
    <property type="protein sequence ID" value="OQR98017.1"/>
    <property type="molecule type" value="Genomic_DNA"/>
</dbReference>